<sequence>MDICLKARNDEEVSRALKLNYNCIVYTKPLNNVLTFIPDQYISDTDIFSENTIIITNDVQLINKLKNRNMKIAYRVDKPSMNILEYSYFVIEFIPKNIRDLRFYKGKIYIDNIDNLDTYSKLENLKITGIFTNNLDFIVDVKKLSLYRK</sequence>
<dbReference type="Proteomes" id="UP000693941">
    <property type="component" value="Chromosome"/>
</dbReference>
<dbReference type="EMBL" id="CP077713">
    <property type="protein sequence ID" value="QXJ33681.1"/>
    <property type="molecule type" value="Genomic_DNA"/>
</dbReference>
<dbReference type="Proteomes" id="UP000694036">
    <property type="component" value="Chromosome"/>
</dbReference>
<keyword evidence="4" id="KW-1185">Reference proteome</keyword>
<evidence type="ECO:0000313" key="3">
    <source>
        <dbReference type="Proteomes" id="UP000693941"/>
    </source>
</evidence>
<evidence type="ECO:0000313" key="2">
    <source>
        <dbReference type="EMBL" id="QXJ33681.1"/>
    </source>
</evidence>
<dbReference type="RefSeq" id="WP_218259099.1">
    <property type="nucleotide sequence ID" value="NZ_CP077713.1"/>
</dbReference>
<evidence type="ECO:0000313" key="4">
    <source>
        <dbReference type="Proteomes" id="UP000694036"/>
    </source>
</evidence>
<reference evidence="1 4" key="1">
    <citation type="journal article" date="2021" name="Environ. Microbiol.">
        <title>New insights into the diversity and evolution of the archaeal mobilome from three complete genomes of Saccharolobus shibatae.</title>
        <authorList>
            <person name="Medvedeva S."/>
            <person name="Brandt D."/>
            <person name="Cvirkaite-Krupovic V."/>
            <person name="Liu Y."/>
            <person name="Severinov K."/>
            <person name="Ishino S."/>
            <person name="Ishino Y."/>
            <person name="Prangishvili D."/>
            <person name="Kalinowski J."/>
            <person name="Krupovic M."/>
        </authorList>
    </citation>
    <scope>NUCLEOTIDE SEQUENCE</scope>
    <source>
        <strain evidence="1">BEU9</strain>
        <strain evidence="2 4">S38A</strain>
    </source>
</reference>
<evidence type="ECO:0000313" key="1">
    <source>
        <dbReference type="EMBL" id="QXJ30653.1"/>
    </source>
</evidence>
<name>A0A8F5BST5_9CREN</name>
<organism evidence="1 3">
    <name type="scientific">Saccharolobus shibatae</name>
    <dbReference type="NCBI Taxonomy" id="2286"/>
    <lineage>
        <taxon>Archaea</taxon>
        <taxon>Thermoproteota</taxon>
        <taxon>Thermoprotei</taxon>
        <taxon>Sulfolobales</taxon>
        <taxon>Sulfolobaceae</taxon>
        <taxon>Saccharolobus</taxon>
    </lineage>
</organism>
<dbReference type="AlphaFoldDB" id="A0A8F5BST5"/>
<proteinExistence type="predicted"/>
<protein>
    <submittedName>
        <fullName evidence="1">Uncharacterized protein</fullName>
    </submittedName>
</protein>
<dbReference type="GeneID" id="65558858"/>
<accession>A0A8F5BST5</accession>
<dbReference type="EMBL" id="CP077715">
    <property type="protein sequence ID" value="QXJ30653.1"/>
    <property type="molecule type" value="Genomic_DNA"/>
</dbReference>
<gene>
    <name evidence="1" type="ORF">J5U21_00302</name>
    <name evidence="2" type="ORF">J5U22_00226</name>
</gene>